<dbReference type="VEuPathDB" id="FungiDB:P170DRAFT_449682"/>
<keyword evidence="6" id="KW-0472">Membrane</keyword>
<comment type="caution">
    <text evidence="8">The sequence shown here is derived from an EMBL/GenBank/DDBJ whole genome shotgun (WGS) entry which is preliminary data.</text>
</comment>
<dbReference type="GO" id="GO:0004497">
    <property type="term" value="F:monooxygenase activity"/>
    <property type="evidence" value="ECO:0007669"/>
    <property type="project" value="InterPro"/>
</dbReference>
<comment type="similarity">
    <text evidence="1">Belongs to the paxM FAD-dependent monooxygenase family.</text>
</comment>
<feature type="transmembrane region" description="Helical" evidence="6">
    <location>
        <begin position="561"/>
        <end position="586"/>
    </location>
</feature>
<dbReference type="InterPro" id="IPR036188">
    <property type="entry name" value="FAD/NAD-bd_sf"/>
</dbReference>
<protein>
    <submittedName>
        <fullName evidence="8">FAD/NAD(P)-binding domain-containing protein</fullName>
    </submittedName>
</protein>
<sequence>MAKQQQKRLRVVIVGGSVAGLTLAHSLVKAGIDFVVLESNSEIAPQVGASIGILPNGARILDQVGVWDDVYTEVEPLHTSFTWTEKGRLITTGNIPEILHERHGYPTAFLDRQVLLEKLYNHLGCNQHKVHVNKKATQVEYLSDKVIVHCHDGTSYEGDIVVGADGVRSTIRREMWRYMESISLNEETEKEKKAMTSEYSCVFGISTATPGLAPGTSHRTYADGFSFLNVIGKHGRVFWFLFIKLDRRYPASNIPRFRKEDIQDDVAPFMEKAITADVPFSAIYDKAIVTTRLSLEEASYRHWTKGRFACIGDSAHKMTPNMGQGGNSAIESAALLANYLVQLNNQKDFSQSAIESCLQAWETARQPRVNAICEGANKLTRTEALASPKDRSTALYLLPWMQRFLADKLSRGFIGAEKLDFLPDPPQSAKATIPFIQHYDRLSESIWKRALWTLPLLGCYKLGSAAMDSTLGHVLPFLRTVLEKGTWASSAGEVVDLTRPIYHVPFLDKMLRPMITCFLPSITGSDALSRAQMLSFMVDIGPVYVIWLLESSRRAHSWAEVVFPVMFGTAFQFLGIGKIAPLYYALDYLRAPLSKVILGMNRSIDKSVLTSLPIALLAGYYIPTLGCFFASGASTKQTYNAIWQLFPILIPLLQAPFRLSGFFKEPSSRSHNNESKAQTADSTTKTQHSGIAEIRKTYIPLAVLSGLTFIYSRFTAPAGSSVLDIFFPKTMGQSAPITSFSQGIARFLQYDEIFGLGSGLIWLGLRFRELRELGVSVNWWKLLGGLIGVGFIAGPGAAFTVGWGVREELLYRVC</sequence>
<dbReference type="EMBL" id="MSFO01000007">
    <property type="protein sequence ID" value="PLB46161.1"/>
    <property type="molecule type" value="Genomic_DNA"/>
</dbReference>
<evidence type="ECO:0000259" key="7">
    <source>
        <dbReference type="Pfam" id="PF01494"/>
    </source>
</evidence>
<feature type="transmembrane region" description="Helical" evidence="6">
    <location>
        <begin position="531"/>
        <end position="549"/>
    </location>
</feature>
<dbReference type="Pfam" id="PF01494">
    <property type="entry name" value="FAD_binding_3"/>
    <property type="match status" value="1"/>
</dbReference>
<keyword evidence="3" id="KW-0274">FAD</keyword>
<dbReference type="Gene3D" id="3.50.50.60">
    <property type="entry name" value="FAD/NAD(P)-binding domain"/>
    <property type="match status" value="1"/>
</dbReference>
<dbReference type="GO" id="GO:0071949">
    <property type="term" value="F:FAD binding"/>
    <property type="evidence" value="ECO:0007669"/>
    <property type="project" value="InterPro"/>
</dbReference>
<evidence type="ECO:0000256" key="5">
    <source>
        <dbReference type="SAM" id="MobiDB-lite"/>
    </source>
</evidence>
<reference evidence="8 9" key="1">
    <citation type="submission" date="2016-12" db="EMBL/GenBank/DDBJ databases">
        <title>The genomes of Aspergillus section Nigri reveals drivers in fungal speciation.</title>
        <authorList>
            <consortium name="DOE Joint Genome Institute"/>
            <person name="Vesth T.C."/>
            <person name="Nybo J."/>
            <person name="Theobald S."/>
            <person name="Brandl J."/>
            <person name="Frisvad J.C."/>
            <person name="Nielsen K.F."/>
            <person name="Lyhne E.K."/>
            <person name="Kogle M.E."/>
            <person name="Kuo A."/>
            <person name="Riley R."/>
            <person name="Clum A."/>
            <person name="Nolan M."/>
            <person name="Lipzen A."/>
            <person name="Salamov A."/>
            <person name="Henrissat B."/>
            <person name="Wiebenga A."/>
            <person name="De Vries R.P."/>
            <person name="Grigoriev I.V."/>
            <person name="Mortensen U.H."/>
            <person name="Andersen M.R."/>
            <person name="Baker S.E."/>
        </authorList>
    </citation>
    <scope>NUCLEOTIDE SEQUENCE [LARGE SCALE GENOMIC DNA]</scope>
    <source>
        <strain evidence="8 9">IBT 23096</strain>
    </source>
</reference>
<name>A0A2I2FZW2_9EURO</name>
<proteinExistence type="inferred from homology"/>
<dbReference type="Proteomes" id="UP000234275">
    <property type="component" value="Unassembled WGS sequence"/>
</dbReference>
<dbReference type="InterPro" id="IPR002938">
    <property type="entry name" value="FAD-bd"/>
</dbReference>
<dbReference type="SUPFAM" id="SSF51905">
    <property type="entry name" value="FAD/NAD(P)-binding domain"/>
    <property type="match status" value="1"/>
</dbReference>
<dbReference type="PANTHER" id="PTHR47356">
    <property type="entry name" value="FAD-DEPENDENT MONOOXYGENASE ASQG-RELATED"/>
    <property type="match status" value="1"/>
</dbReference>
<dbReference type="OrthoDB" id="10029326at2759"/>
<dbReference type="GeneID" id="36558758"/>
<evidence type="ECO:0000256" key="3">
    <source>
        <dbReference type="ARBA" id="ARBA00022827"/>
    </source>
</evidence>
<evidence type="ECO:0000313" key="8">
    <source>
        <dbReference type="EMBL" id="PLB46161.1"/>
    </source>
</evidence>
<feature type="transmembrane region" description="Helical" evidence="6">
    <location>
        <begin position="608"/>
        <end position="629"/>
    </location>
</feature>
<evidence type="ECO:0000256" key="4">
    <source>
        <dbReference type="ARBA" id="ARBA00023002"/>
    </source>
</evidence>
<evidence type="ECO:0000256" key="2">
    <source>
        <dbReference type="ARBA" id="ARBA00022630"/>
    </source>
</evidence>
<keyword evidence="4" id="KW-0560">Oxidoreductase</keyword>
<evidence type="ECO:0000313" key="9">
    <source>
        <dbReference type="Proteomes" id="UP000234275"/>
    </source>
</evidence>
<feature type="region of interest" description="Disordered" evidence="5">
    <location>
        <begin position="665"/>
        <end position="688"/>
    </location>
</feature>
<evidence type="ECO:0000256" key="6">
    <source>
        <dbReference type="SAM" id="Phobius"/>
    </source>
</evidence>
<keyword evidence="6" id="KW-1133">Transmembrane helix</keyword>
<dbReference type="InterPro" id="IPR050562">
    <property type="entry name" value="FAD_mOase_fung"/>
</dbReference>
<feature type="domain" description="FAD-binding" evidence="7">
    <location>
        <begin position="9"/>
        <end position="373"/>
    </location>
</feature>
<keyword evidence="9" id="KW-1185">Reference proteome</keyword>
<feature type="compositionally biased region" description="Polar residues" evidence="5">
    <location>
        <begin position="675"/>
        <end position="688"/>
    </location>
</feature>
<dbReference type="PANTHER" id="PTHR47356:SF2">
    <property type="entry name" value="FAD-BINDING DOMAIN-CONTAINING PROTEIN-RELATED"/>
    <property type="match status" value="1"/>
</dbReference>
<gene>
    <name evidence="8" type="ORF">P170DRAFT_449682</name>
</gene>
<dbReference type="STRING" id="1392250.A0A2I2FZW2"/>
<dbReference type="AlphaFoldDB" id="A0A2I2FZW2"/>
<keyword evidence="6" id="KW-0812">Transmembrane</keyword>
<evidence type="ECO:0000256" key="1">
    <source>
        <dbReference type="ARBA" id="ARBA00007992"/>
    </source>
</evidence>
<organism evidence="8 9">
    <name type="scientific">Aspergillus steynii IBT 23096</name>
    <dbReference type="NCBI Taxonomy" id="1392250"/>
    <lineage>
        <taxon>Eukaryota</taxon>
        <taxon>Fungi</taxon>
        <taxon>Dikarya</taxon>
        <taxon>Ascomycota</taxon>
        <taxon>Pezizomycotina</taxon>
        <taxon>Eurotiomycetes</taxon>
        <taxon>Eurotiomycetidae</taxon>
        <taxon>Eurotiales</taxon>
        <taxon>Aspergillaceae</taxon>
        <taxon>Aspergillus</taxon>
        <taxon>Aspergillus subgen. Circumdati</taxon>
    </lineage>
</organism>
<accession>A0A2I2FZW2</accession>
<dbReference type="RefSeq" id="XP_024701463.1">
    <property type="nucleotide sequence ID" value="XM_024851059.1"/>
</dbReference>
<dbReference type="PRINTS" id="PR00420">
    <property type="entry name" value="RNGMNOXGNASE"/>
</dbReference>
<feature type="transmembrane region" description="Helical" evidence="6">
    <location>
        <begin position="779"/>
        <end position="803"/>
    </location>
</feature>
<keyword evidence="2" id="KW-0285">Flavoprotein</keyword>